<protein>
    <recommendedName>
        <fullName evidence="7">3-hydroxyisobutyrate dehydrogenase</fullName>
    </recommendedName>
</protein>
<dbReference type="GO" id="GO:0016491">
    <property type="term" value="F:oxidoreductase activity"/>
    <property type="evidence" value="ECO:0007669"/>
    <property type="project" value="UniProtKB-KW"/>
</dbReference>
<organism evidence="6">
    <name type="scientific">Noctiluca scintillans</name>
    <name type="common">Sea sparkle</name>
    <name type="synonym">Red tide dinoflagellate</name>
    <dbReference type="NCBI Taxonomy" id="2966"/>
    <lineage>
        <taxon>Eukaryota</taxon>
        <taxon>Sar</taxon>
        <taxon>Alveolata</taxon>
        <taxon>Dinophyceae</taxon>
        <taxon>Noctilucales</taxon>
        <taxon>Noctilucaceae</taxon>
        <taxon>Noctiluca</taxon>
    </lineage>
</organism>
<keyword evidence="1" id="KW-0560">Oxidoreductase</keyword>
<evidence type="ECO:0000256" key="1">
    <source>
        <dbReference type="ARBA" id="ARBA00023002"/>
    </source>
</evidence>
<evidence type="ECO:0000259" key="4">
    <source>
        <dbReference type="Pfam" id="PF03446"/>
    </source>
</evidence>
<sequence length="290" mass="30466">MGYPMAGHMATKLSGRCLVWNRTAETARKHSVEFGSVATSSLSDLREASVVVMCLPTSTEDVVVAEQLASSLNPGACVVSCTSGEPEATRGLAMRLFDSFKVHVLDCPVSGGPRGARAGTLCCMLGSEDEASAERCASVVQSFGKVVHTGPVGSGHAIKAVNNALNCAHLLMGAEGLLALQNFGVDPDVALSVINSSSGRSLQTEVRLPQEVLSRRFNYGFKLPLMAKDAQIAENLLKSNFSGAELLPAVTRLVQQAAATEPPDSDYTRLVATLERKAGTELRKKGGSSS</sequence>
<dbReference type="InterPro" id="IPR006115">
    <property type="entry name" value="6PGDH_NADP-bd"/>
</dbReference>
<dbReference type="SUPFAM" id="SSF48179">
    <property type="entry name" value="6-phosphogluconate dehydrogenase C-terminal domain-like"/>
    <property type="match status" value="1"/>
</dbReference>
<dbReference type="AlphaFoldDB" id="A0A7S1A9F4"/>
<keyword evidence="2" id="KW-0520">NAD</keyword>
<evidence type="ECO:0000256" key="2">
    <source>
        <dbReference type="ARBA" id="ARBA00023027"/>
    </source>
</evidence>
<dbReference type="InterPro" id="IPR008927">
    <property type="entry name" value="6-PGluconate_DH-like_C_sf"/>
</dbReference>
<feature type="active site" evidence="3">
    <location>
        <position position="159"/>
    </location>
</feature>
<gene>
    <name evidence="6" type="ORF">NSCI0253_LOCUS20452</name>
</gene>
<dbReference type="Pfam" id="PF14833">
    <property type="entry name" value="NAD_binding_11"/>
    <property type="match status" value="1"/>
</dbReference>
<accession>A0A7S1A9F4</accession>
<evidence type="ECO:0000256" key="3">
    <source>
        <dbReference type="PIRSR" id="PIRSR000103-1"/>
    </source>
</evidence>
<evidence type="ECO:0000313" key="6">
    <source>
        <dbReference type="EMBL" id="CAD8846102.1"/>
    </source>
</evidence>
<dbReference type="GO" id="GO:0051287">
    <property type="term" value="F:NAD binding"/>
    <property type="evidence" value="ECO:0007669"/>
    <property type="project" value="InterPro"/>
</dbReference>
<evidence type="ECO:0000259" key="5">
    <source>
        <dbReference type="Pfam" id="PF14833"/>
    </source>
</evidence>
<dbReference type="Gene3D" id="3.40.50.720">
    <property type="entry name" value="NAD(P)-binding Rossmann-like Domain"/>
    <property type="match status" value="1"/>
</dbReference>
<dbReference type="InterPro" id="IPR036291">
    <property type="entry name" value="NAD(P)-bd_dom_sf"/>
</dbReference>
<dbReference type="InterPro" id="IPR015815">
    <property type="entry name" value="HIBADH-related"/>
</dbReference>
<dbReference type="PANTHER" id="PTHR43060:SF15">
    <property type="entry name" value="3-HYDROXYISOBUTYRATE DEHYDROGENASE-LIKE 1, MITOCHONDRIAL-RELATED"/>
    <property type="match status" value="1"/>
</dbReference>
<dbReference type="InterPro" id="IPR029154">
    <property type="entry name" value="HIBADH-like_NADP-bd"/>
</dbReference>
<proteinExistence type="predicted"/>
<dbReference type="PANTHER" id="PTHR43060">
    <property type="entry name" value="3-HYDROXYISOBUTYRATE DEHYDROGENASE-LIKE 1, MITOCHONDRIAL-RELATED"/>
    <property type="match status" value="1"/>
</dbReference>
<dbReference type="Pfam" id="PF03446">
    <property type="entry name" value="NAD_binding_2"/>
    <property type="match status" value="1"/>
</dbReference>
<dbReference type="GO" id="GO:0050661">
    <property type="term" value="F:NADP binding"/>
    <property type="evidence" value="ECO:0007669"/>
    <property type="project" value="InterPro"/>
</dbReference>
<feature type="domain" description="6-phosphogluconate dehydrogenase NADP-binding" evidence="4">
    <location>
        <begin position="1"/>
        <end position="148"/>
    </location>
</feature>
<name>A0A7S1A9F4_NOCSC</name>
<dbReference type="InterPro" id="IPR013328">
    <property type="entry name" value="6PGD_dom2"/>
</dbReference>
<dbReference type="PIRSF" id="PIRSF000103">
    <property type="entry name" value="HIBADH"/>
    <property type="match status" value="1"/>
</dbReference>
<dbReference type="EMBL" id="HBFQ01029068">
    <property type="protein sequence ID" value="CAD8846102.1"/>
    <property type="molecule type" value="Transcribed_RNA"/>
</dbReference>
<reference evidence="6" key="1">
    <citation type="submission" date="2021-01" db="EMBL/GenBank/DDBJ databases">
        <authorList>
            <person name="Corre E."/>
            <person name="Pelletier E."/>
            <person name="Niang G."/>
            <person name="Scheremetjew M."/>
            <person name="Finn R."/>
            <person name="Kale V."/>
            <person name="Holt S."/>
            <person name="Cochrane G."/>
            <person name="Meng A."/>
            <person name="Brown T."/>
            <person name="Cohen L."/>
        </authorList>
    </citation>
    <scope>NUCLEOTIDE SEQUENCE</scope>
</reference>
<evidence type="ECO:0008006" key="7">
    <source>
        <dbReference type="Google" id="ProtNLM"/>
    </source>
</evidence>
<feature type="domain" description="3-hydroxyisobutyrate dehydrogenase-like NAD-binding" evidence="5">
    <location>
        <begin position="153"/>
        <end position="272"/>
    </location>
</feature>
<dbReference type="Gene3D" id="1.10.1040.10">
    <property type="entry name" value="N-(1-d-carboxylethyl)-l-norvaline Dehydrogenase, domain 2"/>
    <property type="match status" value="1"/>
</dbReference>
<dbReference type="SUPFAM" id="SSF51735">
    <property type="entry name" value="NAD(P)-binding Rossmann-fold domains"/>
    <property type="match status" value="1"/>
</dbReference>